<evidence type="ECO:0000256" key="2">
    <source>
        <dbReference type="ARBA" id="ARBA00022679"/>
    </source>
</evidence>
<dbReference type="PIRSF" id="PIRSF004983">
    <property type="entry name" value="MenD"/>
    <property type="match status" value="1"/>
</dbReference>
<keyword evidence="1 7" id="KW-0474">Menaquinone biosynthesis</keyword>
<gene>
    <name evidence="7" type="primary">menD</name>
    <name evidence="11" type="ORF">HM131_07655</name>
</gene>
<keyword evidence="12" id="KW-1185">Reference proteome</keyword>
<dbReference type="PANTHER" id="PTHR42916">
    <property type="entry name" value="2-SUCCINYL-5-ENOLPYRUVYL-6-HYDROXY-3-CYCLOHEXENE-1-CARBOXYLATE SYNTHASE"/>
    <property type="match status" value="1"/>
</dbReference>
<keyword evidence="2 7" id="KW-0808">Transferase</keyword>
<feature type="domain" description="Menaquinone biosynthesis protein MenD middle" evidence="10">
    <location>
        <begin position="214"/>
        <end position="400"/>
    </location>
</feature>
<evidence type="ECO:0000256" key="5">
    <source>
        <dbReference type="ARBA" id="ARBA00023052"/>
    </source>
</evidence>
<dbReference type="RefSeq" id="WP_085029203.1">
    <property type="nucleotide sequence ID" value="NZ_CP020772.1"/>
</dbReference>
<dbReference type="AlphaFoldDB" id="A0A1W5ZTV0"/>
<evidence type="ECO:0000256" key="3">
    <source>
        <dbReference type="ARBA" id="ARBA00022723"/>
    </source>
</evidence>
<evidence type="ECO:0000256" key="6">
    <source>
        <dbReference type="ARBA" id="ARBA00023211"/>
    </source>
</evidence>
<dbReference type="PANTHER" id="PTHR42916:SF1">
    <property type="entry name" value="PROTEIN PHYLLO, CHLOROPLASTIC"/>
    <property type="match status" value="1"/>
</dbReference>
<evidence type="ECO:0000313" key="11">
    <source>
        <dbReference type="EMBL" id="ARI76726.1"/>
    </source>
</evidence>
<dbReference type="CDD" id="cd02009">
    <property type="entry name" value="TPP_SHCHC_synthase"/>
    <property type="match status" value="1"/>
</dbReference>
<feature type="domain" description="Thiamine pyrophosphate enzyme TPP-binding" evidence="8">
    <location>
        <begin position="434"/>
        <end position="548"/>
    </location>
</feature>
<dbReference type="KEGG" id="hmn:HM131_07655"/>
<dbReference type="Pfam" id="PF02775">
    <property type="entry name" value="TPP_enzyme_C"/>
    <property type="match status" value="1"/>
</dbReference>
<comment type="pathway">
    <text evidence="7">Quinol/quinone metabolism; 1,4-dihydroxy-2-naphthoate biosynthesis; 1,4-dihydroxy-2-naphthoate from chorismate: step 2/7.</text>
</comment>
<dbReference type="HAMAP" id="MF_01659">
    <property type="entry name" value="MenD"/>
    <property type="match status" value="1"/>
</dbReference>
<dbReference type="InterPro" id="IPR032264">
    <property type="entry name" value="MenD_middle"/>
</dbReference>
<dbReference type="InterPro" id="IPR012001">
    <property type="entry name" value="Thiamin_PyroP_enz_TPP-bd_dom"/>
</dbReference>
<evidence type="ECO:0000259" key="10">
    <source>
        <dbReference type="Pfam" id="PF16582"/>
    </source>
</evidence>
<keyword evidence="3 7" id="KW-0479">Metal-binding</keyword>
<keyword evidence="5 7" id="KW-0786">Thiamine pyrophosphate</keyword>
<dbReference type="Pfam" id="PF02776">
    <property type="entry name" value="TPP_enzyme_N"/>
    <property type="match status" value="1"/>
</dbReference>
<dbReference type="SUPFAM" id="SSF52518">
    <property type="entry name" value="Thiamin diphosphate-binding fold (THDP-binding)"/>
    <property type="match status" value="2"/>
</dbReference>
<dbReference type="InterPro" id="IPR004433">
    <property type="entry name" value="MenaQ_synth_MenD"/>
</dbReference>
<dbReference type="GO" id="GO:0070204">
    <property type="term" value="F:2-succinyl-5-enolpyruvyl-6-hydroxy-3-cyclohexene-1-carboxylic-acid synthase activity"/>
    <property type="evidence" value="ECO:0007669"/>
    <property type="project" value="UniProtKB-UniRule"/>
</dbReference>
<dbReference type="SUPFAM" id="SSF52467">
    <property type="entry name" value="DHS-like NAD/FAD-binding domain"/>
    <property type="match status" value="1"/>
</dbReference>
<dbReference type="Gene3D" id="3.40.50.970">
    <property type="match status" value="2"/>
</dbReference>
<feature type="domain" description="Thiamine pyrophosphate enzyme N-terminal TPP-binding" evidence="9">
    <location>
        <begin position="11"/>
        <end position="125"/>
    </location>
</feature>
<dbReference type="GO" id="GO:0009234">
    <property type="term" value="P:menaquinone biosynthetic process"/>
    <property type="evidence" value="ECO:0007669"/>
    <property type="project" value="UniProtKB-UniRule"/>
</dbReference>
<dbReference type="EMBL" id="CP020772">
    <property type="protein sequence ID" value="ARI76726.1"/>
    <property type="molecule type" value="Genomic_DNA"/>
</dbReference>
<dbReference type="Gene3D" id="3.40.50.1220">
    <property type="entry name" value="TPP-binding domain"/>
    <property type="match status" value="1"/>
</dbReference>
<dbReference type="CDD" id="cd07037">
    <property type="entry name" value="TPP_PYR_MenD"/>
    <property type="match status" value="1"/>
</dbReference>
<comment type="cofactor">
    <cofactor evidence="7">
        <name>Mg(2+)</name>
        <dbReference type="ChEBI" id="CHEBI:18420"/>
    </cofactor>
    <cofactor evidence="7">
        <name>Mn(2+)</name>
        <dbReference type="ChEBI" id="CHEBI:29035"/>
    </cofactor>
</comment>
<comment type="similarity">
    <text evidence="7">Belongs to the TPP enzyme family. MenD subfamily.</text>
</comment>
<reference evidence="11 12" key="1">
    <citation type="submission" date="2017-04" db="EMBL/GenBank/DDBJ databases">
        <title>The whole genome sequencing and assembly of Halobacillus mangrovi strain.</title>
        <authorList>
            <person name="Lee S.-J."/>
            <person name="Park M.-K."/>
            <person name="Kim J.-Y."/>
            <person name="Lee Y.-J."/>
            <person name="Yi H."/>
            <person name="Bahn Y.-S."/>
            <person name="Kim J.F."/>
            <person name="Lee D.-W."/>
        </authorList>
    </citation>
    <scope>NUCLEOTIDE SEQUENCE [LARGE SCALE GENOMIC DNA]</scope>
    <source>
        <strain evidence="11 12">KTB 131</strain>
    </source>
</reference>
<evidence type="ECO:0000313" key="12">
    <source>
        <dbReference type="Proteomes" id="UP000192527"/>
    </source>
</evidence>
<dbReference type="InterPro" id="IPR011766">
    <property type="entry name" value="TPP_enzyme_TPP-bd"/>
</dbReference>
<keyword evidence="4 7" id="KW-0460">Magnesium</keyword>
<evidence type="ECO:0000259" key="8">
    <source>
        <dbReference type="Pfam" id="PF02775"/>
    </source>
</evidence>
<keyword evidence="6 7" id="KW-0464">Manganese</keyword>
<evidence type="ECO:0000256" key="4">
    <source>
        <dbReference type="ARBA" id="ARBA00022842"/>
    </source>
</evidence>
<dbReference type="UniPathway" id="UPA00079"/>
<dbReference type="Proteomes" id="UP000192527">
    <property type="component" value="Chromosome"/>
</dbReference>
<dbReference type="GO" id="GO:0030976">
    <property type="term" value="F:thiamine pyrophosphate binding"/>
    <property type="evidence" value="ECO:0007669"/>
    <property type="project" value="UniProtKB-UniRule"/>
</dbReference>
<comment type="pathway">
    <text evidence="7">Quinol/quinone metabolism; menaquinone biosynthesis.</text>
</comment>
<sequence>MEHVESLTKYVTHFVDQLAYSGVDHVVVSPGSRSTPLAMTVAEHSGIRHWIHLDERSAAFFALGMAKEQQKPVAIVCTSGTAAANYYPAIVEAYYSRVPLIVLTADRPHELRDVGAPQAIDQTHMFGQYVCWYQDMALPEAGLHMYARRQAARAVEESIGGNKGPVHLNMPFREPLVPDFTLDGLWRGDIQPIPRAAAGKALLDEKLVSELQARLASKERGVIVVGPHTDAGLNESVTMLASRLGVPVLADPLSGLRAGEHDKRNIIENYDALLKSSTLRDQLKPDYILRFGAMPVSKAYSKWVKKWNDIDHLIVDSYKSYREPAGIQPRFIWADPKLFCEQLTTEFSEGSLETDWLERWGKMNQTAKDLMLKKPEEPLNEGHAVVYLSQNLPEGSNLFVGNSMPIRDVDSFFMSTPKDINILTNRGANGIDGVVSTAIGSAVSGRPTTLLLGDVSFFHDLNGLWMARRYNIPLTVVVINNNGGGIFSYLPQANEARNFEELFGTPVDLDFSHSVRMFGGIHKKVETWSDYQMSLEQSQQYQGIFVIELVISRTDHVDFHKAKWGSVEEAVLHGSDG</sequence>
<dbReference type="GO" id="GO:0000287">
    <property type="term" value="F:magnesium ion binding"/>
    <property type="evidence" value="ECO:0007669"/>
    <property type="project" value="UniProtKB-UniRule"/>
</dbReference>
<evidence type="ECO:0000259" key="9">
    <source>
        <dbReference type="Pfam" id="PF02776"/>
    </source>
</evidence>
<comment type="function">
    <text evidence="7">Catalyzes the thiamine diphosphate-dependent decarboxylation of 2-oxoglutarate and the subsequent addition of the resulting succinic semialdehyde-thiamine pyrophosphate anion to isochorismate to yield 2-succinyl-5-enolpyruvyl-6-hydroxy-3-cyclohexene-1-carboxylate (SEPHCHC).</text>
</comment>
<dbReference type="Pfam" id="PF16582">
    <property type="entry name" value="TPP_enzyme_M_2"/>
    <property type="match status" value="1"/>
</dbReference>
<dbReference type="NCBIfam" id="TIGR00173">
    <property type="entry name" value="menD"/>
    <property type="match status" value="1"/>
</dbReference>
<protein>
    <recommendedName>
        <fullName evidence="7">2-succinyl-5-enolpyruvyl-6-hydroxy-3-cyclohexene-1-carboxylate synthase</fullName>
        <shortName evidence="7">SEPHCHC synthase</shortName>
        <ecNumber evidence="7">2.2.1.9</ecNumber>
    </recommendedName>
    <alternativeName>
        <fullName evidence="7">Menaquinone biosynthesis protein MenD</fullName>
    </alternativeName>
</protein>
<dbReference type="STRING" id="402384.HM131_07655"/>
<organism evidence="11 12">
    <name type="scientific">Halobacillus mangrovi</name>
    <dbReference type="NCBI Taxonomy" id="402384"/>
    <lineage>
        <taxon>Bacteria</taxon>
        <taxon>Bacillati</taxon>
        <taxon>Bacillota</taxon>
        <taxon>Bacilli</taxon>
        <taxon>Bacillales</taxon>
        <taxon>Bacillaceae</taxon>
        <taxon>Halobacillus</taxon>
    </lineage>
</organism>
<comment type="cofactor">
    <cofactor evidence="7">
        <name>thiamine diphosphate</name>
        <dbReference type="ChEBI" id="CHEBI:58937"/>
    </cofactor>
    <text evidence="7">Binds 1 thiamine pyrophosphate per subunit.</text>
</comment>
<dbReference type="UniPathway" id="UPA01057">
    <property type="reaction ID" value="UER00164"/>
</dbReference>
<comment type="catalytic activity">
    <reaction evidence="7">
        <text>isochorismate + 2-oxoglutarate + H(+) = 5-enolpyruvoyl-6-hydroxy-2-succinyl-cyclohex-3-ene-1-carboxylate + CO2</text>
        <dbReference type="Rhea" id="RHEA:25593"/>
        <dbReference type="ChEBI" id="CHEBI:15378"/>
        <dbReference type="ChEBI" id="CHEBI:16526"/>
        <dbReference type="ChEBI" id="CHEBI:16810"/>
        <dbReference type="ChEBI" id="CHEBI:29780"/>
        <dbReference type="ChEBI" id="CHEBI:58818"/>
        <dbReference type="EC" id="2.2.1.9"/>
    </reaction>
</comment>
<dbReference type="InterPro" id="IPR029035">
    <property type="entry name" value="DHS-like_NAD/FAD-binding_dom"/>
</dbReference>
<dbReference type="InterPro" id="IPR029061">
    <property type="entry name" value="THDP-binding"/>
</dbReference>
<name>A0A1W5ZTV0_9BACI</name>
<dbReference type="EC" id="2.2.1.9" evidence="7"/>
<dbReference type="GO" id="GO:0030145">
    <property type="term" value="F:manganese ion binding"/>
    <property type="evidence" value="ECO:0007669"/>
    <property type="project" value="UniProtKB-UniRule"/>
</dbReference>
<proteinExistence type="inferred from homology"/>
<dbReference type="OrthoDB" id="9791859at2"/>
<evidence type="ECO:0000256" key="1">
    <source>
        <dbReference type="ARBA" id="ARBA00022428"/>
    </source>
</evidence>
<comment type="subunit">
    <text evidence="7">Homodimer.</text>
</comment>
<evidence type="ECO:0000256" key="7">
    <source>
        <dbReference type="HAMAP-Rule" id="MF_01659"/>
    </source>
</evidence>
<accession>A0A1W5ZTV0</accession>